<evidence type="ECO:0000313" key="3">
    <source>
        <dbReference type="Proteomes" id="UP001321763"/>
    </source>
</evidence>
<gene>
    <name evidence="2" type="ORF">K234311028_23260</name>
</gene>
<organism evidence="2 3">
    <name type="scientific">Clostridium tetani</name>
    <dbReference type="NCBI Taxonomy" id="1513"/>
    <lineage>
        <taxon>Bacteria</taxon>
        <taxon>Bacillati</taxon>
        <taxon>Bacillota</taxon>
        <taxon>Clostridia</taxon>
        <taxon>Eubacteriales</taxon>
        <taxon>Clostridiaceae</taxon>
        <taxon>Clostridium</taxon>
    </lineage>
</organism>
<dbReference type="NCBIfam" id="NF033859">
    <property type="entry name" value="SMEK_N"/>
    <property type="match status" value="1"/>
</dbReference>
<feature type="domain" description="SMEK" evidence="1">
    <location>
        <begin position="9"/>
        <end position="44"/>
    </location>
</feature>
<reference evidence="2 3" key="1">
    <citation type="submission" date="2022-09" db="EMBL/GenBank/DDBJ databases">
        <title>complete genome sequences of Clostridium tetani str. KHSU-234311-028 isolated from soil.</title>
        <authorList>
            <person name="Sekizuka T."/>
            <person name="Shitada C."/>
            <person name="Takahashi M."/>
            <person name="Kuroda M."/>
        </authorList>
    </citation>
    <scope>NUCLEOTIDE SEQUENCE [LARGE SCALE GENOMIC DNA]</scope>
    <source>
        <strain evidence="2 3">KHSU-234311-028</strain>
    </source>
</reference>
<sequence>MNRQNYYNYIHEKLMVLFYRVKNNGRLNLLDLNIHSENFFAELLI</sequence>
<name>A0ABC8EEX5_CLOTA</name>
<proteinExistence type="predicted"/>
<accession>A0ABC8EEX5</accession>
<dbReference type="Proteomes" id="UP001321763">
    <property type="component" value="Chromosome"/>
</dbReference>
<evidence type="ECO:0000259" key="1">
    <source>
        <dbReference type="Pfam" id="PF21941"/>
    </source>
</evidence>
<dbReference type="AlphaFoldDB" id="A0ABC8EEX5"/>
<dbReference type="EMBL" id="AP026818">
    <property type="protein sequence ID" value="BDR82080.1"/>
    <property type="molecule type" value="Genomic_DNA"/>
</dbReference>
<protein>
    <recommendedName>
        <fullName evidence="1">SMEK domain-containing protein</fullName>
    </recommendedName>
</protein>
<evidence type="ECO:0000313" key="2">
    <source>
        <dbReference type="EMBL" id="BDR82080.1"/>
    </source>
</evidence>
<dbReference type="Pfam" id="PF21941">
    <property type="entry name" value="SMEK_N"/>
    <property type="match status" value="1"/>
</dbReference>
<dbReference type="InterPro" id="IPR047740">
    <property type="entry name" value="SMEK_dom"/>
</dbReference>